<dbReference type="Pfam" id="PF13279">
    <property type="entry name" value="4HBT_2"/>
    <property type="match status" value="1"/>
</dbReference>
<comment type="caution">
    <text evidence="1">The sequence shown here is derived from an EMBL/GenBank/DDBJ whole genome shotgun (WGS) entry which is preliminary data.</text>
</comment>
<name>A0A3E1NEV7_9BACT</name>
<dbReference type="CDD" id="cd00586">
    <property type="entry name" value="4HBT"/>
    <property type="match status" value="1"/>
</dbReference>
<keyword evidence="2" id="KW-1185">Reference proteome</keyword>
<sequence length="150" mass="17492">MAQPFTQSFPVQWADLDPNFHVRHSVYYDWGASTRLYYLQYQGVDTMFLLQNNIGPILFREEAIFKREIRMGDTIAVDVKLRRARRDYSRWGWTHQIIKNGDTLAAIINVDGAFMDTQARKLIAPPAKLLHLMEDVPRTDNFSWDEDGAI</sequence>
<dbReference type="PANTHER" id="PTHR31793">
    <property type="entry name" value="4-HYDROXYBENZOYL-COA THIOESTERASE FAMILY MEMBER"/>
    <property type="match status" value="1"/>
</dbReference>
<organism evidence="1 2">
    <name type="scientific">Deminuibacter soli</name>
    <dbReference type="NCBI Taxonomy" id="2291815"/>
    <lineage>
        <taxon>Bacteria</taxon>
        <taxon>Pseudomonadati</taxon>
        <taxon>Bacteroidota</taxon>
        <taxon>Chitinophagia</taxon>
        <taxon>Chitinophagales</taxon>
        <taxon>Chitinophagaceae</taxon>
        <taxon>Deminuibacter</taxon>
    </lineage>
</organism>
<dbReference type="PANTHER" id="PTHR31793:SF24">
    <property type="entry name" value="LONG-CHAIN ACYL-COA THIOESTERASE FADM"/>
    <property type="match status" value="1"/>
</dbReference>
<dbReference type="InterPro" id="IPR050563">
    <property type="entry name" value="4-hydroxybenzoyl-CoA_TE"/>
</dbReference>
<proteinExistence type="predicted"/>
<dbReference type="InterPro" id="IPR029069">
    <property type="entry name" value="HotDog_dom_sf"/>
</dbReference>
<reference evidence="1 2" key="1">
    <citation type="submission" date="2018-08" db="EMBL/GenBank/DDBJ databases">
        <title>Chitinophagaceae sp. K23C18032701, a novel bacterium isolated from forest soil.</title>
        <authorList>
            <person name="Wang C."/>
        </authorList>
    </citation>
    <scope>NUCLEOTIDE SEQUENCE [LARGE SCALE GENOMIC DNA]</scope>
    <source>
        <strain evidence="1 2">K23C18032701</strain>
    </source>
</reference>
<dbReference type="OrthoDB" id="760345at2"/>
<evidence type="ECO:0000313" key="1">
    <source>
        <dbReference type="EMBL" id="RFM26500.1"/>
    </source>
</evidence>
<gene>
    <name evidence="1" type="ORF">DXN05_19960</name>
</gene>
<evidence type="ECO:0000313" key="2">
    <source>
        <dbReference type="Proteomes" id="UP000261284"/>
    </source>
</evidence>
<protein>
    <submittedName>
        <fullName evidence="1">Acyl-CoA thioesterase</fullName>
    </submittedName>
</protein>
<dbReference type="Gene3D" id="3.10.129.10">
    <property type="entry name" value="Hotdog Thioesterase"/>
    <property type="match status" value="1"/>
</dbReference>
<dbReference type="Proteomes" id="UP000261284">
    <property type="component" value="Unassembled WGS sequence"/>
</dbReference>
<dbReference type="RefSeq" id="WP_116849053.1">
    <property type="nucleotide sequence ID" value="NZ_QTJU01000009.1"/>
</dbReference>
<dbReference type="SUPFAM" id="SSF54637">
    <property type="entry name" value="Thioesterase/thiol ester dehydrase-isomerase"/>
    <property type="match status" value="1"/>
</dbReference>
<dbReference type="EMBL" id="QTJU01000009">
    <property type="protein sequence ID" value="RFM26500.1"/>
    <property type="molecule type" value="Genomic_DNA"/>
</dbReference>
<accession>A0A3E1NEV7</accession>
<dbReference type="AlphaFoldDB" id="A0A3E1NEV7"/>
<dbReference type="GO" id="GO:0047617">
    <property type="term" value="F:fatty acyl-CoA hydrolase activity"/>
    <property type="evidence" value="ECO:0007669"/>
    <property type="project" value="TreeGrafter"/>
</dbReference>